<dbReference type="PANTHER" id="PTHR47074">
    <property type="entry name" value="BNAC02G40300D PROTEIN"/>
    <property type="match status" value="1"/>
</dbReference>
<name>A0A2K3MTV2_TRIPR</name>
<accession>A0A2K3MTV2</accession>
<dbReference type="InterPro" id="IPR002156">
    <property type="entry name" value="RNaseH_domain"/>
</dbReference>
<sequence>MFAMCCNEDRATMGRVATLLWSIWHHQNDVVWNDNLTSPNHVGRISYNTWNDWFAVHHLNHDENHIPESPTTDRWEKPRIGWVKCNVDAALYVDNFMAAFMQRQQATLSTVEGEAWTLLQAMKEANHRGLDRVQYESDSQVLIEAIQTRRCGNSEFSLIVDDIIQFLC</sequence>
<evidence type="ECO:0000313" key="2">
    <source>
        <dbReference type="EMBL" id="PNX94258.1"/>
    </source>
</evidence>
<dbReference type="Proteomes" id="UP000236291">
    <property type="component" value="Unassembled WGS sequence"/>
</dbReference>
<comment type="caution">
    <text evidence="2">The sequence shown here is derived from an EMBL/GenBank/DDBJ whole genome shotgun (WGS) entry which is preliminary data.</text>
</comment>
<reference evidence="2 3" key="2">
    <citation type="journal article" date="2017" name="Front. Plant Sci.">
        <title>Gene Classification and Mining of Molecular Markers Useful in Red Clover (Trifolium pratense) Breeding.</title>
        <authorList>
            <person name="Istvanek J."/>
            <person name="Dluhosova J."/>
            <person name="Dluhos P."/>
            <person name="Patkova L."/>
            <person name="Nedelnik J."/>
            <person name="Repkova J."/>
        </authorList>
    </citation>
    <scope>NUCLEOTIDE SEQUENCE [LARGE SCALE GENOMIC DNA]</scope>
    <source>
        <strain evidence="3">cv. Tatra</strain>
        <tissue evidence="2">Young leaves</tissue>
    </source>
</reference>
<dbReference type="GO" id="GO:0003676">
    <property type="term" value="F:nucleic acid binding"/>
    <property type="evidence" value="ECO:0007669"/>
    <property type="project" value="InterPro"/>
</dbReference>
<feature type="domain" description="RNase H type-1" evidence="1">
    <location>
        <begin position="81"/>
        <end position="165"/>
    </location>
</feature>
<organism evidence="2 3">
    <name type="scientific">Trifolium pratense</name>
    <name type="common">Red clover</name>
    <dbReference type="NCBI Taxonomy" id="57577"/>
    <lineage>
        <taxon>Eukaryota</taxon>
        <taxon>Viridiplantae</taxon>
        <taxon>Streptophyta</taxon>
        <taxon>Embryophyta</taxon>
        <taxon>Tracheophyta</taxon>
        <taxon>Spermatophyta</taxon>
        <taxon>Magnoliopsida</taxon>
        <taxon>eudicotyledons</taxon>
        <taxon>Gunneridae</taxon>
        <taxon>Pentapetalae</taxon>
        <taxon>rosids</taxon>
        <taxon>fabids</taxon>
        <taxon>Fabales</taxon>
        <taxon>Fabaceae</taxon>
        <taxon>Papilionoideae</taxon>
        <taxon>50 kb inversion clade</taxon>
        <taxon>NPAAA clade</taxon>
        <taxon>Hologalegina</taxon>
        <taxon>IRL clade</taxon>
        <taxon>Trifolieae</taxon>
        <taxon>Trifolium</taxon>
    </lineage>
</organism>
<dbReference type="Pfam" id="PF13456">
    <property type="entry name" value="RVT_3"/>
    <property type="match status" value="1"/>
</dbReference>
<evidence type="ECO:0000313" key="3">
    <source>
        <dbReference type="Proteomes" id="UP000236291"/>
    </source>
</evidence>
<reference evidence="2 3" key="1">
    <citation type="journal article" date="2014" name="Am. J. Bot.">
        <title>Genome assembly and annotation for red clover (Trifolium pratense; Fabaceae).</title>
        <authorList>
            <person name="Istvanek J."/>
            <person name="Jaros M."/>
            <person name="Krenek A."/>
            <person name="Repkova J."/>
        </authorList>
    </citation>
    <scope>NUCLEOTIDE SEQUENCE [LARGE SCALE GENOMIC DNA]</scope>
    <source>
        <strain evidence="3">cv. Tatra</strain>
        <tissue evidence="2">Young leaves</tissue>
    </source>
</reference>
<dbReference type="EMBL" id="ASHM01012307">
    <property type="protein sequence ID" value="PNX94258.1"/>
    <property type="molecule type" value="Genomic_DNA"/>
</dbReference>
<dbReference type="PANTHER" id="PTHR47074:SF48">
    <property type="entry name" value="POLYNUCLEOTIDYL TRANSFERASE, RIBONUCLEASE H-LIKE SUPERFAMILY PROTEIN"/>
    <property type="match status" value="1"/>
</dbReference>
<proteinExistence type="predicted"/>
<dbReference type="AlphaFoldDB" id="A0A2K3MTV2"/>
<gene>
    <name evidence="2" type="ORF">L195_g017430</name>
</gene>
<protein>
    <submittedName>
        <fullName evidence="2">Ribonuclease H</fullName>
    </submittedName>
</protein>
<dbReference type="InterPro" id="IPR052929">
    <property type="entry name" value="RNase_H-like_EbsB-rel"/>
</dbReference>
<dbReference type="GO" id="GO:0004523">
    <property type="term" value="F:RNA-DNA hybrid ribonuclease activity"/>
    <property type="evidence" value="ECO:0007669"/>
    <property type="project" value="InterPro"/>
</dbReference>
<evidence type="ECO:0000259" key="1">
    <source>
        <dbReference type="Pfam" id="PF13456"/>
    </source>
</evidence>